<sequence>MNQQQTSGWLKVAANISAIPLREVGVVLASFGLAALPVGAAPSAPLRAGPAGSPLHPYGETLYLAQYVANPYISIFNPSALGPTRTNDGTIGGTLRAAIKYTWDFSEIAQAFETAGLTELLTATDPNQPDAIAYTVFLPTNQAVAALGDNIKSDPSKLAQILNYHIINGNVTASELESGRLIARSGQPIKVDVNGGELLLNDRVKIIKSYRTKNGVILFIDQVLLPPN</sequence>
<accession>A0A7C3ZJB5</accession>
<feature type="domain" description="FAS1" evidence="1">
    <location>
        <begin position="92"/>
        <end position="224"/>
    </location>
</feature>
<dbReference type="InterPro" id="IPR000782">
    <property type="entry name" value="FAS1_domain"/>
</dbReference>
<evidence type="ECO:0000313" key="2">
    <source>
        <dbReference type="EMBL" id="HGG02660.1"/>
    </source>
</evidence>
<dbReference type="Gene3D" id="2.30.180.10">
    <property type="entry name" value="FAS1 domain"/>
    <property type="match status" value="1"/>
</dbReference>
<dbReference type="Pfam" id="PF02469">
    <property type="entry name" value="Fasciclin"/>
    <property type="match status" value="1"/>
</dbReference>
<proteinExistence type="predicted"/>
<dbReference type="EMBL" id="DSPX01000195">
    <property type="protein sequence ID" value="HGG02660.1"/>
    <property type="molecule type" value="Genomic_DNA"/>
</dbReference>
<organism evidence="2">
    <name type="scientific">Planktothricoides sp. SpSt-374</name>
    <dbReference type="NCBI Taxonomy" id="2282167"/>
    <lineage>
        <taxon>Bacteria</taxon>
        <taxon>Bacillati</taxon>
        <taxon>Cyanobacteriota</taxon>
        <taxon>Cyanophyceae</taxon>
        <taxon>Oscillatoriophycideae</taxon>
        <taxon>Oscillatoriales</taxon>
        <taxon>Oscillatoriaceae</taxon>
        <taxon>Planktothricoides</taxon>
    </lineage>
</organism>
<dbReference type="SMART" id="SM00554">
    <property type="entry name" value="FAS1"/>
    <property type="match status" value="1"/>
</dbReference>
<dbReference type="AlphaFoldDB" id="A0A7C3ZJB5"/>
<dbReference type="InterPro" id="IPR050904">
    <property type="entry name" value="Adhesion/Biosynth-related"/>
</dbReference>
<reference evidence="2" key="1">
    <citation type="journal article" date="2020" name="mSystems">
        <title>Genome- and Community-Level Interaction Insights into Carbon Utilization and Element Cycling Functions of Hydrothermarchaeota in Hydrothermal Sediment.</title>
        <authorList>
            <person name="Zhou Z."/>
            <person name="Liu Y."/>
            <person name="Xu W."/>
            <person name="Pan J."/>
            <person name="Luo Z.H."/>
            <person name="Li M."/>
        </authorList>
    </citation>
    <scope>NUCLEOTIDE SEQUENCE [LARGE SCALE GENOMIC DNA]</scope>
    <source>
        <strain evidence="2">SpSt-374</strain>
    </source>
</reference>
<dbReference type="PROSITE" id="PS50213">
    <property type="entry name" value="FAS1"/>
    <property type="match status" value="1"/>
</dbReference>
<evidence type="ECO:0000259" key="1">
    <source>
        <dbReference type="PROSITE" id="PS50213"/>
    </source>
</evidence>
<dbReference type="SUPFAM" id="SSF82153">
    <property type="entry name" value="FAS1 domain"/>
    <property type="match status" value="1"/>
</dbReference>
<dbReference type="GO" id="GO:0050839">
    <property type="term" value="F:cell adhesion molecule binding"/>
    <property type="evidence" value="ECO:0007669"/>
    <property type="project" value="TreeGrafter"/>
</dbReference>
<dbReference type="GO" id="GO:0031012">
    <property type="term" value="C:extracellular matrix"/>
    <property type="evidence" value="ECO:0007669"/>
    <property type="project" value="TreeGrafter"/>
</dbReference>
<dbReference type="PANTHER" id="PTHR10900">
    <property type="entry name" value="PERIOSTIN-RELATED"/>
    <property type="match status" value="1"/>
</dbReference>
<protein>
    <submittedName>
        <fullName evidence="2">Fasciclin domain-containing protein</fullName>
    </submittedName>
</protein>
<dbReference type="GO" id="GO:0005615">
    <property type="term" value="C:extracellular space"/>
    <property type="evidence" value="ECO:0007669"/>
    <property type="project" value="TreeGrafter"/>
</dbReference>
<dbReference type="GO" id="GO:0030198">
    <property type="term" value="P:extracellular matrix organization"/>
    <property type="evidence" value="ECO:0007669"/>
    <property type="project" value="TreeGrafter"/>
</dbReference>
<name>A0A7C3ZJB5_9CYAN</name>
<comment type="caution">
    <text evidence="2">The sequence shown here is derived from an EMBL/GenBank/DDBJ whole genome shotgun (WGS) entry which is preliminary data.</text>
</comment>
<dbReference type="InterPro" id="IPR036378">
    <property type="entry name" value="FAS1_dom_sf"/>
</dbReference>
<dbReference type="GO" id="GO:0007155">
    <property type="term" value="P:cell adhesion"/>
    <property type="evidence" value="ECO:0007669"/>
    <property type="project" value="TreeGrafter"/>
</dbReference>
<gene>
    <name evidence="2" type="ORF">ENR15_18970</name>
</gene>
<dbReference type="PANTHER" id="PTHR10900:SF77">
    <property type="entry name" value="FI19380P1"/>
    <property type="match status" value="1"/>
</dbReference>